<accession>A0A0C2JI79</accession>
<evidence type="ECO:0000313" key="4">
    <source>
        <dbReference type="Proteomes" id="UP000031675"/>
    </source>
</evidence>
<dbReference type="SUPFAM" id="SSF55961">
    <property type="entry name" value="Bet v1-like"/>
    <property type="match status" value="1"/>
</dbReference>
<proteinExistence type="inferred from homology"/>
<reference evidence="4" key="1">
    <citation type="journal article" date="2015" name="Chem. Biol.">
        <title>Structure, bioactivity, and resistance mechanism of streptomonomicin, an unusual lasso Peptide from an understudied halophilic actinomycete.</title>
        <authorList>
            <person name="Metelev M."/>
            <person name="Tietz J.I."/>
            <person name="Melby J.O."/>
            <person name="Blair P.M."/>
            <person name="Zhu L."/>
            <person name="Livnat I."/>
            <person name="Severinov K."/>
            <person name="Mitchell D.A."/>
        </authorList>
    </citation>
    <scope>NUCLEOTIDE SEQUENCE [LARGE SCALE GENOMIC DNA]</scope>
    <source>
        <strain evidence="4">YIM 90003</strain>
    </source>
</reference>
<sequence length="140" mass="16329">MDEPLRPVGDRWALRFERRFAHPPEKVWRAITEPEHLSRWYPFPATELDPRVGGTIRFSDGESAELQAEITEFLPPKVFAFREYDEETGTHELRIELHPDDDGCRMVFTHTFADKTWAAQTETGWMHCLDALTRALDESV</sequence>
<protein>
    <recommendedName>
        <fullName evidence="2">Activator of Hsp90 ATPase homologue 1/2-like C-terminal domain-containing protein</fullName>
    </recommendedName>
</protein>
<keyword evidence="4" id="KW-1185">Reference proteome</keyword>
<dbReference type="AlphaFoldDB" id="A0A0C2JI79"/>
<dbReference type="CDD" id="cd08899">
    <property type="entry name" value="SRPBCC_CalC_Aha1-like_6"/>
    <property type="match status" value="1"/>
</dbReference>
<dbReference type="Pfam" id="PF08327">
    <property type="entry name" value="AHSA1"/>
    <property type="match status" value="1"/>
</dbReference>
<evidence type="ECO:0000256" key="1">
    <source>
        <dbReference type="ARBA" id="ARBA00006817"/>
    </source>
</evidence>
<dbReference type="Proteomes" id="UP000031675">
    <property type="component" value="Unassembled WGS sequence"/>
</dbReference>
<dbReference type="InterPro" id="IPR023393">
    <property type="entry name" value="START-like_dom_sf"/>
</dbReference>
<dbReference type="OrthoDB" id="9803476at2"/>
<comment type="similarity">
    <text evidence="1">Belongs to the AHA1 family.</text>
</comment>
<dbReference type="RefSeq" id="WP_040276628.1">
    <property type="nucleotide sequence ID" value="NZ_JROO01000053.1"/>
</dbReference>
<organism evidence="3 4">
    <name type="scientific">Streptomonospora alba</name>
    <dbReference type="NCBI Taxonomy" id="183763"/>
    <lineage>
        <taxon>Bacteria</taxon>
        <taxon>Bacillati</taxon>
        <taxon>Actinomycetota</taxon>
        <taxon>Actinomycetes</taxon>
        <taxon>Streptosporangiales</taxon>
        <taxon>Nocardiopsidaceae</taxon>
        <taxon>Streptomonospora</taxon>
    </lineage>
</organism>
<dbReference type="EMBL" id="JROO01000053">
    <property type="protein sequence ID" value="KIH96652.1"/>
    <property type="molecule type" value="Genomic_DNA"/>
</dbReference>
<dbReference type="Gene3D" id="3.30.530.20">
    <property type="match status" value="1"/>
</dbReference>
<dbReference type="InterPro" id="IPR013538">
    <property type="entry name" value="ASHA1/2-like_C"/>
</dbReference>
<evidence type="ECO:0000313" key="3">
    <source>
        <dbReference type="EMBL" id="KIH96652.1"/>
    </source>
</evidence>
<gene>
    <name evidence="3" type="ORF">LP52_23765</name>
</gene>
<evidence type="ECO:0000259" key="2">
    <source>
        <dbReference type="Pfam" id="PF08327"/>
    </source>
</evidence>
<feature type="domain" description="Activator of Hsp90 ATPase homologue 1/2-like C-terminal" evidence="2">
    <location>
        <begin position="22"/>
        <end position="136"/>
    </location>
</feature>
<name>A0A0C2JI79_9ACTN</name>
<comment type="caution">
    <text evidence="3">The sequence shown here is derived from an EMBL/GenBank/DDBJ whole genome shotgun (WGS) entry which is preliminary data.</text>
</comment>